<accession>A0ABY3QZX6</accession>
<protein>
    <submittedName>
        <fullName evidence="2">Uncharacterized protein</fullName>
    </submittedName>
</protein>
<evidence type="ECO:0000256" key="1">
    <source>
        <dbReference type="SAM" id="MobiDB-lite"/>
    </source>
</evidence>
<feature type="region of interest" description="Disordered" evidence="1">
    <location>
        <begin position="47"/>
        <end position="72"/>
    </location>
</feature>
<dbReference type="EMBL" id="CP088100">
    <property type="protein sequence ID" value="UFW90999.1"/>
    <property type="molecule type" value="Genomic_DNA"/>
</dbReference>
<sequence length="72" mass="8038">MNVLEQFSDPHQAALDAALLPRPGDSNHCAFDRAAKVITAATVKRMAEAQPARKLTADDFDDEQAREDWSRR</sequence>
<keyword evidence="3" id="KW-1185">Reference proteome</keyword>
<reference evidence="2" key="1">
    <citation type="submission" date="2021-11" db="EMBL/GenBank/DDBJ databases">
        <title>Australian commercial rhizobial inoculants.</title>
        <authorList>
            <person name="Kohlmeier M.G."/>
            <person name="O'Hara G.W."/>
            <person name="Colombi E."/>
            <person name="Ramsay J.P."/>
            <person name="Terpolilli J."/>
        </authorList>
    </citation>
    <scope>NUCLEOTIDE SEQUENCE</scope>
    <source>
        <strain evidence="2">CC829</strain>
    </source>
</reference>
<organism evidence="2 3">
    <name type="scientific">Bradyrhizobium barranii</name>
    <dbReference type="NCBI Taxonomy" id="2992140"/>
    <lineage>
        <taxon>Bacteria</taxon>
        <taxon>Pseudomonadati</taxon>
        <taxon>Pseudomonadota</taxon>
        <taxon>Alphaproteobacteria</taxon>
        <taxon>Hyphomicrobiales</taxon>
        <taxon>Nitrobacteraceae</taxon>
        <taxon>Bradyrhizobium</taxon>
    </lineage>
</organism>
<dbReference type="Proteomes" id="UP001430990">
    <property type="component" value="Chromosome"/>
</dbReference>
<evidence type="ECO:0000313" key="3">
    <source>
        <dbReference type="Proteomes" id="UP001430990"/>
    </source>
</evidence>
<dbReference type="RefSeq" id="WP_231144976.1">
    <property type="nucleotide sequence ID" value="NZ_CP088100.1"/>
</dbReference>
<name>A0ABY3QZX6_9BRAD</name>
<proteinExistence type="predicted"/>
<evidence type="ECO:0000313" key="2">
    <source>
        <dbReference type="EMBL" id="UFW90999.1"/>
    </source>
</evidence>
<gene>
    <name evidence="2" type="ORF">BjapCC829_21650</name>
</gene>